<dbReference type="HAMAP" id="MF_01184">
    <property type="entry name" value="XPRTase"/>
    <property type="match status" value="1"/>
</dbReference>
<keyword evidence="2 5" id="KW-0328">Glycosyltransferase</keyword>
<keyword evidence="1 5" id="KW-0963">Cytoplasm</keyword>
<feature type="binding site" evidence="5">
    <location>
        <begin position="128"/>
        <end position="132"/>
    </location>
    <ligand>
        <name>5-phospho-alpha-D-ribose 1-diphosphate</name>
        <dbReference type="ChEBI" id="CHEBI:58017"/>
    </ligand>
</feature>
<accession>A0A5P8E8U7</accession>
<evidence type="ECO:0000256" key="3">
    <source>
        <dbReference type="ARBA" id="ARBA00022679"/>
    </source>
</evidence>
<keyword evidence="8" id="KW-1185">Reference proteome</keyword>
<dbReference type="InterPro" id="IPR010079">
    <property type="entry name" value="Xanthine_PRibTrfase"/>
</dbReference>
<dbReference type="UniPathway" id="UPA00602">
    <property type="reaction ID" value="UER00658"/>
</dbReference>
<dbReference type="PANTHER" id="PTHR43864">
    <property type="entry name" value="HYPOXANTHINE/GUANINE PHOSPHORIBOSYLTRANSFERASE"/>
    <property type="match status" value="1"/>
</dbReference>
<dbReference type="InterPro" id="IPR029057">
    <property type="entry name" value="PRTase-like"/>
</dbReference>
<dbReference type="NCBIfam" id="NF006671">
    <property type="entry name" value="PRK09219.1"/>
    <property type="match status" value="1"/>
</dbReference>
<dbReference type="GO" id="GO:0000310">
    <property type="term" value="F:xanthine phosphoribosyltransferase activity"/>
    <property type="evidence" value="ECO:0007669"/>
    <property type="project" value="UniProtKB-UniRule"/>
</dbReference>
<dbReference type="AlphaFoldDB" id="A0A5P8E8U7"/>
<dbReference type="GO" id="GO:0046110">
    <property type="term" value="P:xanthine metabolic process"/>
    <property type="evidence" value="ECO:0007669"/>
    <property type="project" value="UniProtKB-UniRule"/>
</dbReference>
<dbReference type="GO" id="GO:0006166">
    <property type="term" value="P:purine ribonucleoside salvage"/>
    <property type="evidence" value="ECO:0007669"/>
    <property type="project" value="UniProtKB-KW"/>
</dbReference>
<dbReference type="EMBL" id="CP033459">
    <property type="protein sequence ID" value="QFQ13368.1"/>
    <property type="molecule type" value="Genomic_DNA"/>
</dbReference>
<comment type="function">
    <text evidence="5">Converts the preformed base xanthine, a product of nucleic acid breakdown, to xanthosine 5'-monophosphate (XMP), so it can be reused for RNA or DNA synthesis.</text>
</comment>
<comment type="pathway">
    <text evidence="5">Purine metabolism; XMP biosynthesis via salvage pathway; XMP from xanthine: step 1/1.</text>
</comment>
<sequence length="195" mass="22030">MDELRQRIMKEGRAKSEGGIVLVSSFINHQLDPQLMMHCGEEFARLFQDQGINKIVTIEASGIAPAIMTGYLMNLPVVFIKKKTPKTVDESWKSWVWSFTRGDETTVCIDRRFLTDKDRILFIDDFLADGHASGSVIHLCRQSGAKIVGMGFLVEKGFAQGGQFLRDHNINYHALATITRINEDNTIELADDIHF</sequence>
<dbReference type="Gene3D" id="3.40.50.2020">
    <property type="match status" value="1"/>
</dbReference>
<dbReference type="InterPro" id="IPR000836">
    <property type="entry name" value="PRTase_dom"/>
</dbReference>
<feature type="binding site" evidence="5">
    <location>
        <position position="28"/>
    </location>
    <ligand>
        <name>xanthine</name>
        <dbReference type="ChEBI" id="CHEBI:17712"/>
    </ligand>
</feature>
<feature type="binding site" evidence="5">
    <location>
        <position position="156"/>
    </location>
    <ligand>
        <name>xanthine</name>
        <dbReference type="ChEBI" id="CHEBI:17712"/>
    </ligand>
</feature>
<dbReference type="NCBIfam" id="TIGR01744">
    <property type="entry name" value="XPRTase"/>
    <property type="match status" value="1"/>
</dbReference>
<comment type="catalytic activity">
    <reaction evidence="5">
        <text>XMP + diphosphate = xanthine + 5-phospho-alpha-D-ribose 1-diphosphate</text>
        <dbReference type="Rhea" id="RHEA:10800"/>
        <dbReference type="ChEBI" id="CHEBI:17712"/>
        <dbReference type="ChEBI" id="CHEBI:33019"/>
        <dbReference type="ChEBI" id="CHEBI:57464"/>
        <dbReference type="ChEBI" id="CHEBI:58017"/>
        <dbReference type="EC" id="2.4.2.22"/>
    </reaction>
</comment>
<keyword evidence="3 5" id="KW-0808">Transferase</keyword>
<dbReference type="OrthoDB" id="9790678at2"/>
<evidence type="ECO:0000256" key="5">
    <source>
        <dbReference type="HAMAP-Rule" id="MF_01184"/>
    </source>
</evidence>
<dbReference type="GO" id="GO:0005737">
    <property type="term" value="C:cytoplasm"/>
    <property type="evidence" value="ECO:0007669"/>
    <property type="project" value="UniProtKB-SubCell"/>
</dbReference>
<dbReference type="Proteomes" id="UP000249375">
    <property type="component" value="Chromosome"/>
</dbReference>
<keyword evidence="4 5" id="KW-0660">Purine salvage</keyword>
<evidence type="ECO:0000256" key="6">
    <source>
        <dbReference type="NCBIfam" id="TIGR01744"/>
    </source>
</evidence>
<evidence type="ECO:0000313" key="7">
    <source>
        <dbReference type="EMBL" id="QFQ13368.1"/>
    </source>
</evidence>
<organism evidence="7 8">
    <name type="scientific">Pseudoprevotella muciniphila</name>
    <dbReference type="NCBI Taxonomy" id="2133944"/>
    <lineage>
        <taxon>Bacteria</taxon>
        <taxon>Pseudomonadati</taxon>
        <taxon>Bacteroidota</taxon>
        <taxon>Bacteroidia</taxon>
        <taxon>Bacteroidales</taxon>
        <taxon>Prevotellaceae</taxon>
        <taxon>Pseudoprevotella</taxon>
    </lineage>
</organism>
<dbReference type="SUPFAM" id="SSF53271">
    <property type="entry name" value="PRTase-like"/>
    <property type="match status" value="1"/>
</dbReference>
<evidence type="ECO:0000256" key="4">
    <source>
        <dbReference type="ARBA" id="ARBA00022726"/>
    </source>
</evidence>
<comment type="similarity">
    <text evidence="5">Belongs to the purine/pyrimidine phosphoribosyltransferase family. Xpt subfamily.</text>
</comment>
<dbReference type="PANTHER" id="PTHR43864:SF1">
    <property type="entry name" value="XANTHINE PHOSPHORIBOSYLTRANSFERASE"/>
    <property type="match status" value="1"/>
</dbReference>
<proteinExistence type="inferred from homology"/>
<evidence type="ECO:0000256" key="2">
    <source>
        <dbReference type="ARBA" id="ARBA00022676"/>
    </source>
</evidence>
<dbReference type="GO" id="GO:0032265">
    <property type="term" value="P:XMP salvage"/>
    <property type="evidence" value="ECO:0007669"/>
    <property type="project" value="UniProtKB-UniRule"/>
</dbReference>
<reference evidence="7 8" key="1">
    <citation type="submission" date="2018-11" db="EMBL/GenBank/DDBJ databases">
        <authorList>
            <person name="Na S.W."/>
            <person name="Baik M."/>
        </authorList>
    </citation>
    <scope>NUCLEOTIDE SEQUENCE [LARGE SCALE GENOMIC DNA]</scope>
    <source>
        <strain evidence="7 8">E39</strain>
    </source>
</reference>
<evidence type="ECO:0000313" key="8">
    <source>
        <dbReference type="Proteomes" id="UP000249375"/>
    </source>
</evidence>
<dbReference type="InterPro" id="IPR050118">
    <property type="entry name" value="Pur/Pyrimidine_PRTase"/>
</dbReference>
<comment type="subcellular location">
    <subcellularLocation>
        <location evidence="5">Cytoplasm</location>
    </subcellularLocation>
</comment>
<comment type="caution">
    <text evidence="5">Lacks conserved residue(s) required for the propagation of feature annotation.</text>
</comment>
<dbReference type="KEGG" id="alq:C7Y71_010295"/>
<comment type="subunit">
    <text evidence="5">Homodimer.</text>
</comment>
<dbReference type="RefSeq" id="WP_111897599.1">
    <property type="nucleotide sequence ID" value="NZ_CP033459.1"/>
</dbReference>
<gene>
    <name evidence="5 7" type="primary">xpt</name>
    <name evidence="7" type="ORF">C7Y71_010295</name>
</gene>
<protein>
    <recommendedName>
        <fullName evidence="5 6">Xanthine phosphoribosyltransferase</fullName>
        <shortName evidence="5">XPRTase</shortName>
        <ecNumber evidence="5 6">2.4.2.22</ecNumber>
    </recommendedName>
</protein>
<dbReference type="EC" id="2.4.2.22" evidence="5 6"/>
<evidence type="ECO:0000256" key="1">
    <source>
        <dbReference type="ARBA" id="ARBA00022490"/>
    </source>
</evidence>
<dbReference type="CDD" id="cd06223">
    <property type="entry name" value="PRTases_typeI"/>
    <property type="match status" value="1"/>
</dbReference>
<name>A0A5P8E8U7_9BACT</name>